<keyword evidence="3" id="KW-0884">PQQ biosynthesis</keyword>
<dbReference type="Proteomes" id="UP000542674">
    <property type="component" value="Unassembled WGS sequence"/>
</dbReference>
<accession>A0A7W7T8X7</accession>
<evidence type="ECO:0000256" key="3">
    <source>
        <dbReference type="ARBA" id="ARBA00022905"/>
    </source>
</evidence>
<reference evidence="4 5" key="1">
    <citation type="submission" date="2020-08" db="EMBL/GenBank/DDBJ databases">
        <title>Sequencing the genomes of 1000 actinobacteria strains.</title>
        <authorList>
            <person name="Klenk H.-P."/>
        </authorList>
    </citation>
    <scope>NUCLEOTIDE SEQUENCE [LARGE SCALE GENOMIC DNA]</scope>
    <source>
        <strain evidence="4 5">DSM 45084</strain>
    </source>
</reference>
<keyword evidence="5" id="KW-1185">Reference proteome</keyword>
<dbReference type="InterPro" id="IPR022479">
    <property type="entry name" value="PqqD_bac"/>
</dbReference>
<dbReference type="InterPro" id="IPR008792">
    <property type="entry name" value="PQQD"/>
</dbReference>
<dbReference type="Gene3D" id="1.10.10.1150">
    <property type="entry name" value="Coenzyme PQQ synthesis protein D (PqqD)"/>
    <property type="match status" value="1"/>
</dbReference>
<organism evidence="4 5">
    <name type="scientific">Saccharothrix violaceirubra</name>
    <dbReference type="NCBI Taxonomy" id="413306"/>
    <lineage>
        <taxon>Bacteria</taxon>
        <taxon>Bacillati</taxon>
        <taxon>Actinomycetota</taxon>
        <taxon>Actinomycetes</taxon>
        <taxon>Pseudonocardiales</taxon>
        <taxon>Pseudonocardiaceae</taxon>
        <taxon>Saccharothrix</taxon>
    </lineage>
</organism>
<evidence type="ECO:0000313" key="5">
    <source>
        <dbReference type="Proteomes" id="UP000542674"/>
    </source>
</evidence>
<gene>
    <name evidence="4" type="ORF">F4559_005875</name>
</gene>
<evidence type="ECO:0000256" key="1">
    <source>
        <dbReference type="ARBA" id="ARBA00004886"/>
    </source>
</evidence>
<evidence type="ECO:0000313" key="4">
    <source>
        <dbReference type="EMBL" id="MBB4968516.1"/>
    </source>
</evidence>
<comment type="caution">
    <text evidence="4">The sequence shown here is derived from an EMBL/GenBank/DDBJ whole genome shotgun (WGS) entry which is preliminary data.</text>
</comment>
<dbReference type="Pfam" id="PF05402">
    <property type="entry name" value="PqqD"/>
    <property type="match status" value="1"/>
</dbReference>
<evidence type="ECO:0000256" key="2">
    <source>
        <dbReference type="ARBA" id="ARBA00011741"/>
    </source>
</evidence>
<dbReference type="NCBIfam" id="TIGR03859">
    <property type="entry name" value="PQQ_PqqD"/>
    <property type="match status" value="1"/>
</dbReference>
<comment type="pathway">
    <text evidence="1">Cofactor biosynthesis; pyrroloquinoline quinone biosynthesis.</text>
</comment>
<dbReference type="EMBL" id="JACHJS010000001">
    <property type="protein sequence ID" value="MBB4968516.1"/>
    <property type="molecule type" value="Genomic_DNA"/>
</dbReference>
<dbReference type="RefSeq" id="WP_312865878.1">
    <property type="nucleotide sequence ID" value="NZ_BAABAI010000014.1"/>
</dbReference>
<dbReference type="AlphaFoldDB" id="A0A7W7T8X7"/>
<proteinExistence type="predicted"/>
<comment type="subunit">
    <text evidence="2">Monomer. Interacts with PqqE.</text>
</comment>
<name>A0A7W7T8X7_9PSEU</name>
<dbReference type="GO" id="GO:0048038">
    <property type="term" value="F:quinone binding"/>
    <property type="evidence" value="ECO:0007669"/>
    <property type="project" value="InterPro"/>
</dbReference>
<dbReference type="InterPro" id="IPR041881">
    <property type="entry name" value="PqqD_sf"/>
</dbReference>
<protein>
    <submittedName>
        <fullName evidence="4">Pyrroloquinoline quinone biosynthesis protein D</fullName>
    </submittedName>
</protein>
<dbReference type="UniPathway" id="UPA00539"/>
<dbReference type="GO" id="GO:0018189">
    <property type="term" value="P:pyrroloquinoline quinone biosynthetic process"/>
    <property type="evidence" value="ECO:0007669"/>
    <property type="project" value="UniProtKB-UniPathway"/>
</dbReference>
<sequence>MTGPDSVPRLRKGVKVAFDDVRSGHVVLFPEGVLVLNDTAAAVIALCDGVASVRTIADRLAVDYAGVEPADVAELVDRLADRRVVDVDG</sequence>